<dbReference type="AlphaFoldDB" id="A0A7R8XCW4"/>
<protein>
    <recommendedName>
        <fullName evidence="7">Theromacin</fullName>
    </recommendedName>
</protein>
<comment type="subcellular location">
    <subcellularLocation>
        <location evidence="1">Secreted</location>
    </subcellularLocation>
</comment>
<dbReference type="InterPro" id="IPR029230">
    <property type="entry name" value="Macin"/>
</dbReference>
<organism evidence="5">
    <name type="scientific">Darwinula stevensoni</name>
    <dbReference type="NCBI Taxonomy" id="69355"/>
    <lineage>
        <taxon>Eukaryota</taxon>
        <taxon>Metazoa</taxon>
        <taxon>Ecdysozoa</taxon>
        <taxon>Arthropoda</taxon>
        <taxon>Crustacea</taxon>
        <taxon>Oligostraca</taxon>
        <taxon>Ostracoda</taxon>
        <taxon>Podocopa</taxon>
        <taxon>Podocopida</taxon>
        <taxon>Darwinulocopina</taxon>
        <taxon>Darwinuloidea</taxon>
        <taxon>Darwinulidae</taxon>
        <taxon>Darwinula</taxon>
    </lineage>
</organism>
<dbReference type="EMBL" id="CAJPEV010001741">
    <property type="protein sequence ID" value="CAG0894136.1"/>
    <property type="molecule type" value="Genomic_DNA"/>
</dbReference>
<name>A0A7R8XCW4_9CRUS</name>
<keyword evidence="3" id="KW-0964">Secreted</keyword>
<evidence type="ECO:0000256" key="3">
    <source>
        <dbReference type="ARBA" id="ARBA00022525"/>
    </source>
</evidence>
<accession>A0A7R8XCW4</accession>
<dbReference type="GO" id="GO:0006952">
    <property type="term" value="P:defense response"/>
    <property type="evidence" value="ECO:0007669"/>
    <property type="project" value="InterPro"/>
</dbReference>
<keyword evidence="4" id="KW-1015">Disulfide bond</keyword>
<proteinExistence type="inferred from homology"/>
<dbReference type="Pfam" id="PF14865">
    <property type="entry name" value="Macin"/>
    <property type="match status" value="1"/>
</dbReference>
<evidence type="ECO:0008006" key="7">
    <source>
        <dbReference type="Google" id="ProtNLM"/>
    </source>
</evidence>
<dbReference type="Gene3D" id="3.30.30.100">
    <property type="match status" value="1"/>
</dbReference>
<sequence length="162" mass="18027">MDARQKKQREWEKEVLPPVARGEVASHAPVSCLMVSPKRVSCQCKNSLTNSPSFFVLLFASPHLFLYQHKPSQKEKTMASPGKTFLLVVLLTAATMMEKAECGCFDDLSRCTGWTTAASGVLWQSCHDHCRSQGRNGGECVQVDNTCWFLPASVKVRQCQCN</sequence>
<gene>
    <name evidence="5" type="ORF">DSTB1V02_LOCUS8022</name>
</gene>
<evidence type="ECO:0000256" key="4">
    <source>
        <dbReference type="ARBA" id="ARBA00023157"/>
    </source>
</evidence>
<dbReference type="Proteomes" id="UP000677054">
    <property type="component" value="Unassembled WGS sequence"/>
</dbReference>
<dbReference type="InterPro" id="IPR038456">
    <property type="entry name" value="Macin_sf"/>
</dbReference>
<reference evidence="5" key="1">
    <citation type="submission" date="2020-11" db="EMBL/GenBank/DDBJ databases">
        <authorList>
            <person name="Tran Van P."/>
        </authorList>
    </citation>
    <scope>NUCLEOTIDE SEQUENCE</scope>
</reference>
<evidence type="ECO:0000256" key="2">
    <source>
        <dbReference type="ARBA" id="ARBA00010366"/>
    </source>
</evidence>
<comment type="similarity">
    <text evidence="2">Belongs to the macin family.</text>
</comment>
<keyword evidence="6" id="KW-1185">Reference proteome</keyword>
<evidence type="ECO:0000313" key="6">
    <source>
        <dbReference type="Proteomes" id="UP000677054"/>
    </source>
</evidence>
<dbReference type="OrthoDB" id="9988549at2759"/>
<dbReference type="EMBL" id="LR901258">
    <property type="protein sequence ID" value="CAD7248202.1"/>
    <property type="molecule type" value="Genomic_DNA"/>
</dbReference>
<evidence type="ECO:0000313" key="5">
    <source>
        <dbReference type="EMBL" id="CAD7248202.1"/>
    </source>
</evidence>
<evidence type="ECO:0000256" key="1">
    <source>
        <dbReference type="ARBA" id="ARBA00004613"/>
    </source>
</evidence>
<dbReference type="GO" id="GO:0005576">
    <property type="term" value="C:extracellular region"/>
    <property type="evidence" value="ECO:0007669"/>
    <property type="project" value="UniProtKB-SubCell"/>
</dbReference>